<sequence length="321" mass="36575">MSKSATLPGLEKYSQAADTSAPERALRYTHPSSKLTLAQRQFYERNGFIVVRKNVSPELIEVLNQRFIDICEDRADDMQCFVIKDPVLRKKGLKGEAVMNKLQDFVFDPVLSRYCMEKSLVDAVENIIGPNITVAHSMLINKPPDTDPDISRHPMHQDLHYFPFRPADKIVASWTAMQRVDENNGCLFVVPGSHIDNPLLPHIYPEGKNNAMYHGVQNKDHLPKQFVVLDKGDTVFFHPLLLHGSGVNRTKGYRRAISCHFADTNCEFIDVTGTLQENIRKEVETITIKRGMPMSFIDVWKSKSRLVRGPPGNFQRYDSHL</sequence>
<dbReference type="Pfam" id="PF05721">
    <property type="entry name" value="PhyH"/>
    <property type="match status" value="1"/>
</dbReference>
<dbReference type="AlphaFoldDB" id="A0A6P7FVJ7"/>
<evidence type="ECO:0000256" key="4">
    <source>
        <dbReference type="ARBA" id="ARBA00034924"/>
    </source>
</evidence>
<dbReference type="InterPro" id="IPR047128">
    <property type="entry name" value="PhyH"/>
</dbReference>
<dbReference type="OrthoDB" id="2328924at2759"/>
<reference evidence="8 9" key="1">
    <citation type="submission" date="2025-04" db="UniProtKB">
        <authorList>
            <consortium name="RefSeq"/>
        </authorList>
    </citation>
    <scope>IDENTIFICATION</scope>
    <source>
        <tissue evidence="8 9">Whole insect</tissue>
    </source>
</reference>
<evidence type="ECO:0000313" key="7">
    <source>
        <dbReference type="Proteomes" id="UP001652700"/>
    </source>
</evidence>
<dbReference type="Proteomes" id="UP001652700">
    <property type="component" value="Unplaced"/>
</dbReference>
<proteinExistence type="inferred from homology"/>
<evidence type="ECO:0000256" key="5">
    <source>
        <dbReference type="SAM" id="MobiDB-lite"/>
    </source>
</evidence>
<accession>A0A6P7FVJ7</accession>
<name>A0A6P7FVJ7_DIAVI</name>
<dbReference type="GO" id="GO:0048244">
    <property type="term" value="F:phytanoyl-CoA dioxygenase activity"/>
    <property type="evidence" value="ECO:0007669"/>
    <property type="project" value="UniProtKB-EC"/>
</dbReference>
<dbReference type="GO" id="GO:0001561">
    <property type="term" value="P:fatty acid alpha-oxidation"/>
    <property type="evidence" value="ECO:0007669"/>
    <property type="project" value="InterPro"/>
</dbReference>
<organism evidence="9">
    <name type="scientific">Diabrotica virgifera virgifera</name>
    <name type="common">western corn rootworm</name>
    <dbReference type="NCBI Taxonomy" id="50390"/>
    <lineage>
        <taxon>Eukaryota</taxon>
        <taxon>Metazoa</taxon>
        <taxon>Ecdysozoa</taxon>
        <taxon>Arthropoda</taxon>
        <taxon>Hexapoda</taxon>
        <taxon>Insecta</taxon>
        <taxon>Pterygota</taxon>
        <taxon>Neoptera</taxon>
        <taxon>Endopterygota</taxon>
        <taxon>Coleoptera</taxon>
        <taxon>Polyphaga</taxon>
        <taxon>Cucujiformia</taxon>
        <taxon>Chrysomeloidea</taxon>
        <taxon>Chrysomelidae</taxon>
        <taxon>Galerucinae</taxon>
        <taxon>Diabroticina</taxon>
        <taxon>Diabroticites</taxon>
        <taxon>Diabrotica</taxon>
    </lineage>
</organism>
<dbReference type="KEGG" id="dvv:114331380"/>
<dbReference type="EnsemblMetazoa" id="XM_028280952.2">
    <property type="protein sequence ID" value="XP_028136753.1"/>
    <property type="gene ID" value="LOC114331380"/>
</dbReference>
<dbReference type="PANTHER" id="PTHR21308:SF1">
    <property type="entry name" value="PHYTANOYL-COA DIOXYGENASE, PEROXISOMAL"/>
    <property type="match status" value="1"/>
</dbReference>
<evidence type="ECO:0000256" key="3">
    <source>
        <dbReference type="ARBA" id="ARBA00034921"/>
    </source>
</evidence>
<dbReference type="InterPro" id="IPR008775">
    <property type="entry name" value="Phytyl_CoA_dOase-like"/>
</dbReference>
<dbReference type="Gene3D" id="2.60.120.620">
    <property type="entry name" value="q2cbj1_9rhob like domain"/>
    <property type="match status" value="1"/>
</dbReference>
<dbReference type="GeneID" id="114331380"/>
<gene>
    <name evidence="8 9" type="primary">LOC114331380</name>
</gene>
<evidence type="ECO:0000313" key="8">
    <source>
        <dbReference type="RefSeq" id="XP_028136753.1"/>
    </source>
</evidence>
<evidence type="ECO:0000256" key="1">
    <source>
        <dbReference type="ARBA" id="ARBA00005830"/>
    </source>
</evidence>
<comment type="similarity">
    <text evidence="1">Belongs to the PhyH family.</text>
</comment>
<evidence type="ECO:0000256" key="2">
    <source>
        <dbReference type="ARBA" id="ARBA00034809"/>
    </source>
</evidence>
<dbReference type="EnsemblMetazoa" id="XM_028280959.2">
    <property type="protein sequence ID" value="XP_028136760.1"/>
    <property type="gene ID" value="LOC114331380"/>
</dbReference>
<dbReference type="PANTHER" id="PTHR21308">
    <property type="entry name" value="PHYTANOYL-COA ALPHA-HYDROXYLASE"/>
    <property type="match status" value="1"/>
</dbReference>
<keyword evidence="7" id="KW-1185">Reference proteome</keyword>
<reference evidence="6" key="2">
    <citation type="submission" date="2025-05" db="UniProtKB">
        <authorList>
            <consortium name="EnsemblMetazoa"/>
        </authorList>
    </citation>
    <scope>IDENTIFICATION</scope>
</reference>
<evidence type="ECO:0000313" key="6">
    <source>
        <dbReference type="EnsemblMetazoa" id="XP_028136753.1"/>
    </source>
</evidence>
<feature type="region of interest" description="Disordered" evidence="5">
    <location>
        <begin position="1"/>
        <end position="22"/>
    </location>
</feature>
<protein>
    <recommendedName>
        <fullName evidence="2">phytanoyl-CoA dioxygenase</fullName>
        <ecNumber evidence="2">1.14.11.18</ecNumber>
    </recommendedName>
    <alternativeName>
        <fullName evidence="3">Phytanic acid oxidase</fullName>
    </alternativeName>
    <alternativeName>
        <fullName evidence="4">Phytanoyl-CoA alpha-hydroxylase</fullName>
    </alternativeName>
</protein>
<dbReference type="SUPFAM" id="SSF51197">
    <property type="entry name" value="Clavaminate synthase-like"/>
    <property type="match status" value="1"/>
</dbReference>
<evidence type="ECO:0000313" key="9">
    <source>
        <dbReference type="RefSeq" id="XP_028136760.1"/>
    </source>
</evidence>
<dbReference type="RefSeq" id="XP_028136760.1">
    <property type="nucleotide sequence ID" value="XM_028280959.1"/>
</dbReference>
<dbReference type="RefSeq" id="XP_028136753.1">
    <property type="nucleotide sequence ID" value="XM_028280952.1"/>
</dbReference>
<dbReference type="EC" id="1.14.11.18" evidence="2"/>